<dbReference type="InterPro" id="IPR008822">
    <property type="entry name" value="Endonuclease_RusA-like"/>
</dbReference>
<dbReference type="Pfam" id="PF05866">
    <property type="entry name" value="RusA"/>
    <property type="match status" value="1"/>
</dbReference>
<protein>
    <submittedName>
        <fullName evidence="1">Uncharacterized protein</fullName>
    </submittedName>
</protein>
<organism evidence="1">
    <name type="scientific">uncultured marine thaumarchaeote KM3_03_H03</name>
    <dbReference type="NCBI Taxonomy" id="1455964"/>
    <lineage>
        <taxon>Archaea</taxon>
        <taxon>Nitrososphaerota</taxon>
        <taxon>environmental samples</taxon>
    </lineage>
</organism>
<dbReference type="GO" id="GO:0006281">
    <property type="term" value="P:DNA repair"/>
    <property type="evidence" value="ECO:0007669"/>
    <property type="project" value="InterPro"/>
</dbReference>
<name>A0A075G393_9ARCH</name>
<reference evidence="1" key="1">
    <citation type="journal article" date="2014" name="Genome Biol. Evol.">
        <title>Pangenome evidence for extensive interdomain horizontal transfer affecting lineage core and shell genes in uncultured planktonic thaumarchaeota and euryarchaeota.</title>
        <authorList>
            <person name="Deschamps P."/>
            <person name="Zivanovic Y."/>
            <person name="Moreira D."/>
            <person name="Rodriguez-Valera F."/>
            <person name="Lopez-Garcia P."/>
        </authorList>
    </citation>
    <scope>NUCLEOTIDE SEQUENCE</scope>
</reference>
<dbReference type="SUPFAM" id="SSF103084">
    <property type="entry name" value="Holliday junction resolvase RusA"/>
    <property type="match status" value="1"/>
</dbReference>
<proteinExistence type="predicted"/>
<dbReference type="AlphaFoldDB" id="A0A075G393"/>
<dbReference type="GO" id="GO:0006310">
    <property type="term" value="P:DNA recombination"/>
    <property type="evidence" value="ECO:0007669"/>
    <property type="project" value="InterPro"/>
</dbReference>
<evidence type="ECO:0000313" key="1">
    <source>
        <dbReference type="EMBL" id="AIE98053.1"/>
    </source>
</evidence>
<dbReference type="EMBL" id="KF900524">
    <property type="protein sequence ID" value="AIE98053.1"/>
    <property type="molecule type" value="Genomic_DNA"/>
</dbReference>
<dbReference type="InterPro" id="IPR036614">
    <property type="entry name" value="RusA-like_sf"/>
</dbReference>
<sequence length="458" mass="52120">MPKKENGNKMFKIDKLTMVDFGTFVGKQEIVFSTDEKKNLTVIDTGGGKRDSEYVTIVNAIRNAFGLQNHTGLGQTFYPLPEDYYENAKSSVDTIGSSVVNSENEFLFFYKPSSYLDGKLLNKGDAERYGFRATRIDRFQVSHKIPKKFLNQSVVDAMNEIADRVYAYTNKLGTGSEKMKFLLEDGIIKTDVMVVGGHLRKHDYDRRQDWACIIIVLALKKIFAPNSFLVINDYDGPSDHEEMKPFLMDNVSQLIYVGYFWGSSKNKIDAHRIGKEYLGGGDNYKNYDDDYATKDELLDGKGPVCVITREKKNWELTQKYAEEKRVEEEVKAEITKRLDVALDIFVEGKPVTFGNASTEKPWKDNIKKAFTNVKLEPIEKSKVALDFSLLPERFMKRGKQPLNDLDNLSKPVLDAMVEINIFSDDSGILDLTLRKRKSNKEGVRIRISEFSGNDSLGI</sequence>
<dbReference type="GO" id="GO:0000287">
    <property type="term" value="F:magnesium ion binding"/>
    <property type="evidence" value="ECO:0007669"/>
    <property type="project" value="InterPro"/>
</dbReference>
<accession>A0A075G393</accession>
<dbReference type="Gene3D" id="3.30.1330.70">
    <property type="entry name" value="Holliday junction resolvase RusA"/>
    <property type="match status" value="1"/>
</dbReference>